<comment type="caution">
    <text evidence="5">The sequence shown here is derived from an EMBL/GenBank/DDBJ whole genome shotgun (WGS) entry which is preliminary data.</text>
</comment>
<evidence type="ECO:0000259" key="4">
    <source>
        <dbReference type="PROSITE" id="PS51898"/>
    </source>
</evidence>
<dbReference type="CDD" id="cd01185">
    <property type="entry name" value="INTN1_C_like"/>
    <property type="match status" value="1"/>
</dbReference>
<feature type="domain" description="Tyr recombinase" evidence="4">
    <location>
        <begin position="221"/>
        <end position="395"/>
    </location>
</feature>
<protein>
    <submittedName>
        <fullName evidence="5">Site-specific integrase</fullName>
    </submittedName>
</protein>
<dbReference type="InterPro" id="IPR002104">
    <property type="entry name" value="Integrase_catalytic"/>
</dbReference>
<dbReference type="Pfam" id="PF17293">
    <property type="entry name" value="Arm-DNA-bind_5"/>
    <property type="match status" value="1"/>
</dbReference>
<evidence type="ECO:0000313" key="5">
    <source>
        <dbReference type="EMBL" id="MEF3077859.1"/>
    </source>
</evidence>
<dbReference type="PANTHER" id="PTHR30349:SF64">
    <property type="entry name" value="PROPHAGE INTEGRASE INTD-RELATED"/>
    <property type="match status" value="1"/>
</dbReference>
<dbReference type="InterPro" id="IPR025269">
    <property type="entry name" value="SAM-like_dom"/>
</dbReference>
<dbReference type="Gene3D" id="1.10.443.10">
    <property type="entry name" value="Intergrase catalytic core"/>
    <property type="match status" value="1"/>
</dbReference>
<dbReference type="InterPro" id="IPR050090">
    <property type="entry name" value="Tyrosine_recombinase_XerCD"/>
</dbReference>
<evidence type="ECO:0000256" key="1">
    <source>
        <dbReference type="ARBA" id="ARBA00008857"/>
    </source>
</evidence>
<organism evidence="5 6">
    <name type="scientific">Winogradskyella poriferorum</name>
    <dbReference type="NCBI Taxonomy" id="307627"/>
    <lineage>
        <taxon>Bacteria</taxon>
        <taxon>Pseudomonadati</taxon>
        <taxon>Bacteroidota</taxon>
        <taxon>Flavobacteriia</taxon>
        <taxon>Flavobacteriales</taxon>
        <taxon>Flavobacteriaceae</taxon>
        <taxon>Winogradskyella</taxon>
    </lineage>
</organism>
<dbReference type="InterPro" id="IPR035386">
    <property type="entry name" value="Arm-DNA-bind_5"/>
</dbReference>
<evidence type="ECO:0000313" key="6">
    <source>
        <dbReference type="Proteomes" id="UP001356704"/>
    </source>
</evidence>
<dbReference type="RefSeq" id="WP_331808674.1">
    <property type="nucleotide sequence ID" value="NZ_JAZHOU010000001.1"/>
</dbReference>
<dbReference type="InterPro" id="IPR013762">
    <property type="entry name" value="Integrase-like_cat_sf"/>
</dbReference>
<reference evidence="5 6" key="1">
    <citation type="submission" date="2024-02" db="EMBL/GenBank/DDBJ databases">
        <title>Winogradskyella poriferorum JCM 12885.</title>
        <authorList>
            <person name="Zhang D.-F."/>
            <person name="Fu Z.-Y."/>
        </authorList>
    </citation>
    <scope>NUCLEOTIDE SEQUENCE [LARGE SCALE GENOMIC DNA]</scope>
    <source>
        <strain evidence="5 6">JCM 12885</strain>
    </source>
</reference>
<dbReference type="Pfam" id="PF13102">
    <property type="entry name" value="Phage_int_SAM_5"/>
    <property type="match status" value="1"/>
</dbReference>
<dbReference type="SUPFAM" id="SSF56349">
    <property type="entry name" value="DNA breaking-rejoining enzymes"/>
    <property type="match status" value="1"/>
</dbReference>
<dbReference type="PANTHER" id="PTHR30349">
    <property type="entry name" value="PHAGE INTEGRASE-RELATED"/>
    <property type="match status" value="1"/>
</dbReference>
<sequence>MSNHIIRVLFMPARSRLNKGGQSVLKCRLTYHKKRKEFSAGLQINPKNWNSKQQRVEPPEPDAELINTQLSLIKTKLSQAFLFLQVKGSEFDVDDIYKQYKGETPKKELGVMEVYNIHSDRIKKLVGIDIKQVTYSKYVESGRHLQSFLKHKYNAKDIKLKALKSSFLEHYEYYLKTEKKFQQSTLNKAIQRFRKVVKYAISEDYLDKDPFILYKAKRVKKEVVFLSPEQLKKLEETDFKIKRVQQIKDMFVFCCYTGLGFTEMKQLRKSDISTEFDGELWITVRREKTNRSYKVPLLPKAKEIMVQYNSEENEYVFPSISNPNFNAYLKEIADIVGIKFNLTHHIARKTFASTVLLYNNVPIEIVSKLLGHSKIQTTQDSYGKIVEKRISDIMKKLKSLD</sequence>
<keyword evidence="2" id="KW-0238">DNA-binding</keyword>
<dbReference type="InterPro" id="IPR010998">
    <property type="entry name" value="Integrase_recombinase_N"/>
</dbReference>
<evidence type="ECO:0000256" key="2">
    <source>
        <dbReference type="ARBA" id="ARBA00023125"/>
    </source>
</evidence>
<keyword evidence="3" id="KW-0233">DNA recombination</keyword>
<evidence type="ECO:0000256" key="3">
    <source>
        <dbReference type="ARBA" id="ARBA00023172"/>
    </source>
</evidence>
<comment type="similarity">
    <text evidence="1">Belongs to the 'phage' integrase family.</text>
</comment>
<accession>A0ABU7W3Z8</accession>
<keyword evidence="6" id="KW-1185">Reference proteome</keyword>
<dbReference type="PROSITE" id="PS51898">
    <property type="entry name" value="TYR_RECOMBINASE"/>
    <property type="match status" value="1"/>
</dbReference>
<dbReference type="Pfam" id="PF00589">
    <property type="entry name" value="Phage_integrase"/>
    <property type="match status" value="1"/>
</dbReference>
<gene>
    <name evidence="5" type="ORF">V1468_02480</name>
</gene>
<dbReference type="InterPro" id="IPR011010">
    <property type="entry name" value="DNA_brk_join_enz"/>
</dbReference>
<dbReference type="EMBL" id="JAZHOU010000001">
    <property type="protein sequence ID" value="MEF3077859.1"/>
    <property type="molecule type" value="Genomic_DNA"/>
</dbReference>
<dbReference type="Proteomes" id="UP001356704">
    <property type="component" value="Unassembled WGS sequence"/>
</dbReference>
<dbReference type="Gene3D" id="1.10.150.130">
    <property type="match status" value="1"/>
</dbReference>
<name>A0ABU7W3Z8_9FLAO</name>
<proteinExistence type="inferred from homology"/>